<dbReference type="Pfam" id="PF12044">
    <property type="entry name" value="Metallopep"/>
    <property type="match status" value="1"/>
</dbReference>
<name>A0A8H7WCE3_9HELO</name>
<accession>A0A8H7WCE3</accession>
<dbReference type="PANTHER" id="PTHR21054">
    <property type="entry name" value="ZINC METALLOPROTEINASE-RELATED"/>
    <property type="match status" value="1"/>
</dbReference>
<gene>
    <name evidence="1" type="ORF">IFR04_004603</name>
</gene>
<evidence type="ECO:0008006" key="3">
    <source>
        <dbReference type="Google" id="ProtNLM"/>
    </source>
</evidence>
<dbReference type="InterPro" id="IPR036404">
    <property type="entry name" value="Jacalin-like_lectin_dom_sf"/>
</dbReference>
<evidence type="ECO:0000313" key="1">
    <source>
        <dbReference type="EMBL" id="KAG4422223.1"/>
    </source>
</evidence>
<dbReference type="Proteomes" id="UP000664132">
    <property type="component" value="Unassembled WGS sequence"/>
</dbReference>
<sequence>MMAPISTPYVSLDNISNDEIIYQRALLVIGKCLDSGSSEDFLAVTSQDEAQITSFPTQNWPISDGYFKALVILSPGKNILTLQHHHNGMQLASATLNLTYVPLLQTPPLHLAIMVAKDSPLLIDCPPQKRGAVSTAHSGIDAAINKFRMTAYMWQAQTAEDMRAKGLGRRSFRLEEEWMVETLSRDFIQTPRGSSASHMRSTAKCHIIRSEKTVEQIRDAQVAQQNPSAHRKDDLHKYFEAALKKHGGPFESSAHPVVAGLILDSTYSPEQDIILGHAALGCSNPKGLSLGMFGSHLTYSWPRFMEEVSHCLLDTAIPGDTVGNDNSECGTMWEACSIGQGAFLHEVGHAFGAPHTTGIMARGYAQDWPKNYLSRTAYCQAKDTIGATVIHGETPNDACWDIKDALSFKALAHFRLPSDPILSPDLLKANPSAQVIPDKADTDPSILVISCPAEIARVQFDGVAEHFPTVASPRRELRFTAEELEARFDRCNALKLDILGMNGRSMTMANVWRLFTNVSYIKIPGSDVVLQKKSVMAPDTEESLESLKQTDKWEWTVLLQERGANGSLWRATEIDSRVGCVLDGAIVYYEDGHETPCGPRTNSHNGGKHYFGGHASERFSIPKDDEIVKVEVGVESYELNGLRFHMSGGTAGGYLYEETPAQTLEPSPGHKIIGFYGWSRWGQSFNEIMEFGIITAPRDVELPETIYDMSELRNTNGGNAAVSST</sequence>
<evidence type="ECO:0000313" key="2">
    <source>
        <dbReference type="Proteomes" id="UP000664132"/>
    </source>
</evidence>
<dbReference type="EMBL" id="JAFJYH010000052">
    <property type="protein sequence ID" value="KAG4422223.1"/>
    <property type="molecule type" value="Genomic_DNA"/>
</dbReference>
<dbReference type="PANTHER" id="PTHR21054:SF2">
    <property type="entry name" value="MIP04191P"/>
    <property type="match status" value="1"/>
</dbReference>
<dbReference type="GO" id="GO:0005737">
    <property type="term" value="C:cytoplasm"/>
    <property type="evidence" value="ECO:0007669"/>
    <property type="project" value="TreeGrafter"/>
</dbReference>
<dbReference type="InterPro" id="IPR021917">
    <property type="entry name" value="Unchr_Zn-peptidase-like"/>
</dbReference>
<comment type="caution">
    <text evidence="1">The sequence shown here is derived from an EMBL/GenBank/DDBJ whole genome shotgun (WGS) entry which is preliminary data.</text>
</comment>
<dbReference type="SUPFAM" id="SSF51101">
    <property type="entry name" value="Mannose-binding lectins"/>
    <property type="match status" value="1"/>
</dbReference>
<dbReference type="Gene3D" id="2.100.10.30">
    <property type="entry name" value="Jacalin-like lectin domain"/>
    <property type="match status" value="1"/>
</dbReference>
<proteinExistence type="predicted"/>
<dbReference type="AlphaFoldDB" id="A0A8H7WCE3"/>
<dbReference type="InterPro" id="IPR053002">
    <property type="entry name" value="Metalloproteinase_M10B"/>
</dbReference>
<keyword evidence="2" id="KW-1185">Reference proteome</keyword>
<dbReference type="OrthoDB" id="74460at2759"/>
<reference evidence="1" key="1">
    <citation type="submission" date="2021-02" db="EMBL/GenBank/DDBJ databases">
        <title>Genome sequence Cadophora malorum strain M34.</title>
        <authorList>
            <person name="Stefanovic E."/>
            <person name="Vu D."/>
            <person name="Scully C."/>
            <person name="Dijksterhuis J."/>
            <person name="Roader J."/>
            <person name="Houbraken J."/>
        </authorList>
    </citation>
    <scope>NUCLEOTIDE SEQUENCE</scope>
    <source>
        <strain evidence="1">M34</strain>
    </source>
</reference>
<organism evidence="1 2">
    <name type="scientific">Cadophora malorum</name>
    <dbReference type="NCBI Taxonomy" id="108018"/>
    <lineage>
        <taxon>Eukaryota</taxon>
        <taxon>Fungi</taxon>
        <taxon>Dikarya</taxon>
        <taxon>Ascomycota</taxon>
        <taxon>Pezizomycotina</taxon>
        <taxon>Leotiomycetes</taxon>
        <taxon>Helotiales</taxon>
        <taxon>Ploettnerulaceae</taxon>
        <taxon>Cadophora</taxon>
    </lineage>
</organism>
<protein>
    <recommendedName>
        <fullName evidence="3">Jacalin-type lectin domain-containing protein</fullName>
    </recommendedName>
</protein>